<keyword evidence="3" id="KW-1185">Reference proteome</keyword>
<comment type="caution">
    <text evidence="2">The sequence shown here is derived from an EMBL/GenBank/DDBJ whole genome shotgun (WGS) entry which is preliminary data.</text>
</comment>
<gene>
    <name evidence="2" type="ORF">F443_22333</name>
</gene>
<sequence>MMSILFLVSEFTRHEPMSSQTLIRFRSGSQEGLDDSFSGHRGQAV</sequence>
<protein>
    <submittedName>
        <fullName evidence="2">Uncharacterized protein</fullName>
    </submittedName>
</protein>
<reference evidence="2 3" key="1">
    <citation type="submission" date="2013-11" db="EMBL/GenBank/DDBJ databases">
        <title>The Genome Sequence of Phytophthora parasitica P1569.</title>
        <authorList>
            <consortium name="The Broad Institute Genomics Platform"/>
            <person name="Russ C."/>
            <person name="Tyler B."/>
            <person name="Panabieres F."/>
            <person name="Shan W."/>
            <person name="Tripathy S."/>
            <person name="Grunwald N."/>
            <person name="Machado M."/>
            <person name="Johnson C.S."/>
            <person name="Arredondo F."/>
            <person name="Hong C."/>
            <person name="Coffey M."/>
            <person name="Young S.K."/>
            <person name="Zeng Q."/>
            <person name="Gargeya S."/>
            <person name="Fitzgerald M."/>
            <person name="Abouelleil A."/>
            <person name="Alvarado L."/>
            <person name="Chapman S.B."/>
            <person name="Gainer-Dewar J."/>
            <person name="Goldberg J."/>
            <person name="Griggs A."/>
            <person name="Gujja S."/>
            <person name="Hansen M."/>
            <person name="Howarth C."/>
            <person name="Imamovic A."/>
            <person name="Ireland A."/>
            <person name="Larimer J."/>
            <person name="McCowan C."/>
            <person name="Murphy C."/>
            <person name="Pearson M."/>
            <person name="Poon T.W."/>
            <person name="Priest M."/>
            <person name="Roberts A."/>
            <person name="Saif S."/>
            <person name="Shea T."/>
            <person name="Sykes S."/>
            <person name="Wortman J."/>
            <person name="Nusbaum C."/>
            <person name="Birren B."/>
        </authorList>
    </citation>
    <scope>NUCLEOTIDE SEQUENCE [LARGE SCALE GENOMIC DNA]</scope>
    <source>
        <strain evidence="2 3">P1569</strain>
    </source>
</reference>
<evidence type="ECO:0000256" key="1">
    <source>
        <dbReference type="SAM" id="MobiDB-lite"/>
    </source>
</evidence>
<name>V9DV81_PHYNI</name>
<dbReference type="AlphaFoldDB" id="V9DV81"/>
<dbReference type="Proteomes" id="UP000018721">
    <property type="component" value="Unassembled WGS sequence"/>
</dbReference>
<proteinExistence type="predicted"/>
<dbReference type="HOGENOM" id="CLU_3208856_0_0_1"/>
<evidence type="ECO:0000313" key="3">
    <source>
        <dbReference type="Proteomes" id="UP000018721"/>
    </source>
</evidence>
<dbReference type="EMBL" id="ANIZ01003925">
    <property type="protein sequence ID" value="ETI30546.1"/>
    <property type="molecule type" value="Genomic_DNA"/>
</dbReference>
<feature type="region of interest" description="Disordered" evidence="1">
    <location>
        <begin position="25"/>
        <end position="45"/>
    </location>
</feature>
<evidence type="ECO:0000313" key="2">
    <source>
        <dbReference type="EMBL" id="ETI30546.1"/>
    </source>
</evidence>
<accession>V9DV81</accession>
<organism evidence="2 3">
    <name type="scientific">Phytophthora nicotianae P1569</name>
    <dbReference type="NCBI Taxonomy" id="1317065"/>
    <lineage>
        <taxon>Eukaryota</taxon>
        <taxon>Sar</taxon>
        <taxon>Stramenopiles</taxon>
        <taxon>Oomycota</taxon>
        <taxon>Peronosporomycetes</taxon>
        <taxon>Peronosporales</taxon>
        <taxon>Peronosporaceae</taxon>
        <taxon>Phytophthora</taxon>
    </lineage>
</organism>